<proteinExistence type="predicted"/>
<sequence>MFKNYFYVLFCILFFNFGFSQVGTYQIVATSPVPSTFTTLQDAINTIGNGTSTLHINNNLTVNSNLVVPKNLSLKFYNGSIITINNGVTLTINGQWMLGIFKYSIVLEVEK</sequence>
<organism evidence="1 2">
    <name type="scientific">Flavobacterium kingsejongi</name>
    <dbReference type="NCBI Taxonomy" id="1678728"/>
    <lineage>
        <taxon>Bacteria</taxon>
        <taxon>Pseudomonadati</taxon>
        <taxon>Bacteroidota</taxon>
        <taxon>Flavobacteriia</taxon>
        <taxon>Flavobacteriales</taxon>
        <taxon>Flavobacteriaceae</taxon>
        <taxon>Flavobacterium</taxon>
    </lineage>
</organism>
<dbReference type="Proteomes" id="UP000244677">
    <property type="component" value="Chromosome"/>
</dbReference>
<protein>
    <submittedName>
        <fullName evidence="1">Uncharacterized protein</fullName>
    </submittedName>
</protein>
<dbReference type="AlphaFoldDB" id="A0A2S1LPU3"/>
<dbReference type="KEGG" id="fki:FK004_11345"/>
<dbReference type="RefSeq" id="WP_108737345.1">
    <property type="nucleotide sequence ID" value="NZ_CP020919.1"/>
</dbReference>
<dbReference type="EMBL" id="CP020919">
    <property type="protein sequence ID" value="AWG25773.1"/>
    <property type="molecule type" value="Genomic_DNA"/>
</dbReference>
<evidence type="ECO:0000313" key="1">
    <source>
        <dbReference type="EMBL" id="AWG25773.1"/>
    </source>
</evidence>
<gene>
    <name evidence="1" type="ORF">FK004_11345</name>
</gene>
<name>A0A2S1LPU3_9FLAO</name>
<reference evidence="1 2" key="1">
    <citation type="submission" date="2017-04" db="EMBL/GenBank/DDBJ databases">
        <title>Complete genome sequence of Flavobacterium kingsejong AJ004.</title>
        <authorList>
            <person name="Lee P.C."/>
        </authorList>
    </citation>
    <scope>NUCLEOTIDE SEQUENCE [LARGE SCALE GENOMIC DNA]</scope>
    <source>
        <strain evidence="1 2">AJ004</strain>
    </source>
</reference>
<evidence type="ECO:0000313" key="2">
    <source>
        <dbReference type="Proteomes" id="UP000244677"/>
    </source>
</evidence>
<accession>A0A2S1LPU3</accession>
<keyword evidence="2" id="KW-1185">Reference proteome</keyword>